<dbReference type="InterPro" id="IPR043765">
    <property type="entry name" value="DUF5711"/>
</dbReference>
<dbReference type="STRING" id="48256.CLHUN_13500"/>
<sequence>MPAQLNHEPDSGSKKKPNTLTGVIMFLLLAAAIIIMAFAVYLKSIGYDFKDFSIERALDYARSNSRTSTGPDAADISFSQDGSVDFKVYRENIILLSQDGVKWYDKKGKLLQEVSLTMTRPVIRISKKYMAVVDISGRDIYMFKEKTQLWTRKLDNQIINAEVSEDGNCTVVTQSREFKSAVLVIDANGADKYTKLCAEDMVLGTKTLNDGENIIINKVNTKGIKAGTQFEFNNFYEEKPYAAIDIADNVFPVLQSVGGNTAAIGQNIILFMDKQGKELWRKNAQSVFCTAPGSSKYVIVAGKFNDTSGASSQRVLVLNQKGEEVYSFEQPENISGMSAYGDRLALRTQRSIYLYTIKGQKLGHYIAKNEIKDAYLTGANEAVVITGGNISLVEIK</sequence>
<gene>
    <name evidence="2" type="ORF">CLHUN_13500</name>
</gene>
<evidence type="ECO:0008006" key="4">
    <source>
        <dbReference type="Google" id="ProtNLM"/>
    </source>
</evidence>
<evidence type="ECO:0000313" key="3">
    <source>
        <dbReference type="Proteomes" id="UP000191554"/>
    </source>
</evidence>
<dbReference type="Proteomes" id="UP000191554">
    <property type="component" value="Unassembled WGS sequence"/>
</dbReference>
<keyword evidence="1" id="KW-1133">Transmembrane helix</keyword>
<reference evidence="2 3" key="1">
    <citation type="submission" date="2017-03" db="EMBL/GenBank/DDBJ databases">
        <title>Genome sequence of Clostridium hungatei DSM 14427.</title>
        <authorList>
            <person name="Poehlein A."/>
            <person name="Daniel R."/>
        </authorList>
    </citation>
    <scope>NUCLEOTIDE SEQUENCE [LARGE SCALE GENOMIC DNA]</scope>
    <source>
        <strain evidence="2 3">DSM 14427</strain>
    </source>
</reference>
<dbReference type="EMBL" id="MZGX01000007">
    <property type="protein sequence ID" value="OPX44796.1"/>
    <property type="molecule type" value="Genomic_DNA"/>
</dbReference>
<evidence type="ECO:0000313" key="2">
    <source>
        <dbReference type="EMBL" id="OPX44796.1"/>
    </source>
</evidence>
<dbReference type="SUPFAM" id="SSF69304">
    <property type="entry name" value="Tricorn protease N-terminal domain"/>
    <property type="match status" value="1"/>
</dbReference>
<dbReference type="OrthoDB" id="2081565at2"/>
<evidence type="ECO:0000256" key="1">
    <source>
        <dbReference type="SAM" id="Phobius"/>
    </source>
</evidence>
<comment type="caution">
    <text evidence="2">The sequence shown here is derived from an EMBL/GenBank/DDBJ whole genome shotgun (WGS) entry which is preliminary data.</text>
</comment>
<keyword evidence="3" id="KW-1185">Reference proteome</keyword>
<accession>A0A1V4SMT8</accession>
<feature type="transmembrane region" description="Helical" evidence="1">
    <location>
        <begin position="20"/>
        <end position="42"/>
    </location>
</feature>
<dbReference type="Pfam" id="PF18975">
    <property type="entry name" value="DUF5711"/>
    <property type="match status" value="1"/>
</dbReference>
<keyword evidence="1" id="KW-0472">Membrane</keyword>
<dbReference type="AlphaFoldDB" id="A0A1V4SMT8"/>
<keyword evidence="1" id="KW-0812">Transmembrane</keyword>
<name>A0A1V4SMT8_RUMHU</name>
<proteinExistence type="predicted"/>
<protein>
    <recommendedName>
        <fullName evidence="4">Outer membrane protein assembly factor BamB</fullName>
    </recommendedName>
</protein>
<organism evidence="2 3">
    <name type="scientific">Ruminiclostridium hungatei</name>
    <name type="common">Clostridium hungatei</name>
    <dbReference type="NCBI Taxonomy" id="48256"/>
    <lineage>
        <taxon>Bacteria</taxon>
        <taxon>Bacillati</taxon>
        <taxon>Bacillota</taxon>
        <taxon>Clostridia</taxon>
        <taxon>Eubacteriales</taxon>
        <taxon>Oscillospiraceae</taxon>
        <taxon>Ruminiclostridium</taxon>
    </lineage>
</organism>